<name>A0ABD2PNK2_9PLAT</name>
<comment type="subcellular location">
    <subcellularLocation>
        <location evidence="1">Membrane</location>
    </subcellularLocation>
</comment>
<evidence type="ECO:0000256" key="1">
    <source>
        <dbReference type="ARBA" id="ARBA00004370"/>
    </source>
</evidence>
<evidence type="ECO:0000256" key="2">
    <source>
        <dbReference type="ARBA" id="ARBA00007558"/>
    </source>
</evidence>
<keyword evidence="4" id="KW-1133">Transmembrane helix</keyword>
<dbReference type="InterPro" id="IPR054549">
    <property type="entry name" value="UVB_sens_RUS_dom"/>
</dbReference>
<dbReference type="InterPro" id="IPR006968">
    <property type="entry name" value="RUS_fam"/>
</dbReference>
<keyword evidence="5" id="KW-0472">Membrane</keyword>
<gene>
    <name evidence="7" type="ORF">Ciccas_013468</name>
</gene>
<dbReference type="AlphaFoldDB" id="A0ABD2PNK2"/>
<evidence type="ECO:0000313" key="7">
    <source>
        <dbReference type="EMBL" id="KAL3308006.1"/>
    </source>
</evidence>
<comment type="caution">
    <text evidence="7">The sequence shown here is derived from an EMBL/GenBank/DDBJ whole genome shotgun (WGS) entry which is preliminary data.</text>
</comment>
<dbReference type="GO" id="GO:0016020">
    <property type="term" value="C:membrane"/>
    <property type="evidence" value="ECO:0007669"/>
    <property type="project" value="UniProtKB-SubCell"/>
</dbReference>
<accession>A0ABD2PNK2</accession>
<comment type="similarity">
    <text evidence="2">Belongs to the RUS1 family.</text>
</comment>
<reference evidence="7 8" key="1">
    <citation type="submission" date="2024-11" db="EMBL/GenBank/DDBJ databases">
        <title>Adaptive evolution of stress response genes in parasites aligns with host niche diversity.</title>
        <authorList>
            <person name="Hahn C."/>
            <person name="Resl P."/>
        </authorList>
    </citation>
    <scope>NUCLEOTIDE SEQUENCE [LARGE SCALE GENOMIC DNA]</scope>
    <source>
        <strain evidence="7">EGGRZ-B1_66</strain>
        <tissue evidence="7">Body</tissue>
    </source>
</reference>
<dbReference type="PANTHER" id="PTHR12770">
    <property type="entry name" value="RUS1 FAMILY PROTEIN C16ORF58"/>
    <property type="match status" value="1"/>
</dbReference>
<evidence type="ECO:0000256" key="3">
    <source>
        <dbReference type="ARBA" id="ARBA00022692"/>
    </source>
</evidence>
<sequence length="93" mass="9831">MADIANDLAFVFDIASPRLGLLGRHSAFCLTSTLRAIVGLLGSATRTAVIKHQAISNNIADVSAKDSSQETLANLIGLFLNSILIYSVADNDQ</sequence>
<dbReference type="PANTHER" id="PTHR12770:SF31">
    <property type="entry name" value="RUS FAMILY MEMBER 1"/>
    <property type="match status" value="1"/>
</dbReference>
<keyword evidence="3" id="KW-0812">Transmembrane</keyword>
<dbReference type="Proteomes" id="UP001626550">
    <property type="component" value="Unassembled WGS sequence"/>
</dbReference>
<evidence type="ECO:0000313" key="8">
    <source>
        <dbReference type="Proteomes" id="UP001626550"/>
    </source>
</evidence>
<proteinExistence type="inferred from homology"/>
<organism evidence="7 8">
    <name type="scientific">Cichlidogyrus casuarinus</name>
    <dbReference type="NCBI Taxonomy" id="1844966"/>
    <lineage>
        <taxon>Eukaryota</taxon>
        <taxon>Metazoa</taxon>
        <taxon>Spiralia</taxon>
        <taxon>Lophotrochozoa</taxon>
        <taxon>Platyhelminthes</taxon>
        <taxon>Monogenea</taxon>
        <taxon>Monopisthocotylea</taxon>
        <taxon>Dactylogyridea</taxon>
        <taxon>Ancyrocephalidae</taxon>
        <taxon>Cichlidogyrus</taxon>
    </lineage>
</organism>
<protein>
    <recommendedName>
        <fullName evidence="6">Protein root UVB sensitive/RUS domain-containing protein</fullName>
    </recommendedName>
</protein>
<dbReference type="EMBL" id="JBJKFK010006049">
    <property type="protein sequence ID" value="KAL3308006.1"/>
    <property type="molecule type" value="Genomic_DNA"/>
</dbReference>
<dbReference type="Pfam" id="PF04884">
    <property type="entry name" value="UVB_sens_prot"/>
    <property type="match status" value="1"/>
</dbReference>
<evidence type="ECO:0000256" key="4">
    <source>
        <dbReference type="ARBA" id="ARBA00022989"/>
    </source>
</evidence>
<feature type="domain" description="Protein root UVB sensitive/RUS" evidence="6">
    <location>
        <begin position="1"/>
        <end position="91"/>
    </location>
</feature>
<keyword evidence="8" id="KW-1185">Reference proteome</keyword>
<evidence type="ECO:0000256" key="5">
    <source>
        <dbReference type="ARBA" id="ARBA00023136"/>
    </source>
</evidence>
<evidence type="ECO:0000259" key="6">
    <source>
        <dbReference type="Pfam" id="PF04884"/>
    </source>
</evidence>